<evidence type="ECO:0000313" key="9">
    <source>
        <dbReference type="Proteomes" id="UP000007879"/>
    </source>
</evidence>
<feature type="domain" description="DH" evidence="6">
    <location>
        <begin position="244"/>
        <end position="424"/>
    </location>
</feature>
<evidence type="ECO:0008006" key="10">
    <source>
        <dbReference type="Google" id="ProtNLM"/>
    </source>
</evidence>
<dbReference type="PANTHER" id="PTHR46026">
    <property type="entry name" value="RHO-TYPE GUANINE NUCLEOTIDE EXCHANGE FACTOR, ISOFORM F"/>
    <property type="match status" value="1"/>
</dbReference>
<accession>A0AAN0JB99</accession>
<dbReference type="SMART" id="SM00326">
    <property type="entry name" value="SH3"/>
    <property type="match status" value="1"/>
</dbReference>
<dbReference type="Gene3D" id="2.30.30.40">
    <property type="entry name" value="SH3 Domains"/>
    <property type="match status" value="1"/>
</dbReference>
<dbReference type="Pfam" id="PF00307">
    <property type="entry name" value="CH"/>
    <property type="match status" value="1"/>
</dbReference>
<dbReference type="GO" id="GO:0005085">
    <property type="term" value="F:guanyl-nucleotide exchange factor activity"/>
    <property type="evidence" value="ECO:0007669"/>
    <property type="project" value="UniProtKB-KW"/>
</dbReference>
<evidence type="ECO:0000259" key="5">
    <source>
        <dbReference type="PROSITE" id="PS50002"/>
    </source>
</evidence>
<dbReference type="InterPro" id="IPR001452">
    <property type="entry name" value="SH3_domain"/>
</dbReference>
<dbReference type="Gene3D" id="1.10.418.10">
    <property type="entry name" value="Calponin-like domain"/>
    <property type="match status" value="1"/>
</dbReference>
<dbReference type="CDD" id="cd00160">
    <property type="entry name" value="RhoGEF"/>
    <property type="match status" value="1"/>
</dbReference>
<feature type="domain" description="Calponin-homology (CH)" evidence="7">
    <location>
        <begin position="7"/>
        <end position="114"/>
    </location>
</feature>
<dbReference type="AlphaFoldDB" id="A0AAN0JB99"/>
<evidence type="ECO:0000256" key="1">
    <source>
        <dbReference type="ARBA" id="ARBA00022443"/>
    </source>
</evidence>
<feature type="region of interest" description="Disordered" evidence="4">
    <location>
        <begin position="707"/>
        <end position="789"/>
    </location>
</feature>
<dbReference type="InterPro" id="IPR011993">
    <property type="entry name" value="PH-like_dom_sf"/>
</dbReference>
<reference evidence="9" key="1">
    <citation type="journal article" date="2010" name="Nature">
        <title>The Amphimedon queenslandica genome and the evolution of animal complexity.</title>
        <authorList>
            <person name="Srivastava M."/>
            <person name="Simakov O."/>
            <person name="Chapman J."/>
            <person name="Fahey B."/>
            <person name="Gauthier M.E."/>
            <person name="Mitros T."/>
            <person name="Richards G.S."/>
            <person name="Conaco C."/>
            <person name="Dacre M."/>
            <person name="Hellsten U."/>
            <person name="Larroux C."/>
            <person name="Putnam N.H."/>
            <person name="Stanke M."/>
            <person name="Adamska M."/>
            <person name="Darling A."/>
            <person name="Degnan S.M."/>
            <person name="Oakley T.H."/>
            <person name="Plachetzki D.C."/>
            <person name="Zhai Y."/>
            <person name="Adamski M."/>
            <person name="Calcino A."/>
            <person name="Cummins S.F."/>
            <person name="Goodstein D.M."/>
            <person name="Harris C."/>
            <person name="Jackson D.J."/>
            <person name="Leys S.P."/>
            <person name="Shu S."/>
            <person name="Woodcroft B.J."/>
            <person name="Vervoort M."/>
            <person name="Kosik K.S."/>
            <person name="Manning G."/>
            <person name="Degnan B.M."/>
            <person name="Rokhsar D.S."/>
        </authorList>
    </citation>
    <scope>NUCLEOTIDE SEQUENCE [LARGE SCALE GENOMIC DNA]</scope>
</reference>
<dbReference type="PRINTS" id="PR00452">
    <property type="entry name" value="SH3DOMAIN"/>
</dbReference>
<dbReference type="InterPro" id="IPR035899">
    <property type="entry name" value="DBL_dom_sf"/>
</dbReference>
<dbReference type="Pfam" id="PF00621">
    <property type="entry name" value="RhoGEF"/>
    <property type="match status" value="1"/>
</dbReference>
<dbReference type="FunFam" id="1.20.900.10:FF:000016">
    <property type="entry name" value="Rho guanine nucleotide exchange factor 6"/>
    <property type="match status" value="1"/>
</dbReference>
<feature type="compositionally biased region" description="Low complexity" evidence="4">
    <location>
        <begin position="707"/>
        <end position="716"/>
    </location>
</feature>
<dbReference type="PROSITE" id="PS50002">
    <property type="entry name" value="SH3"/>
    <property type="match status" value="1"/>
</dbReference>
<evidence type="ECO:0000313" key="8">
    <source>
        <dbReference type="EnsemblMetazoa" id="XP_019854057.1"/>
    </source>
</evidence>
<feature type="compositionally biased region" description="Low complexity" evidence="4">
    <location>
        <begin position="753"/>
        <end position="763"/>
    </location>
</feature>
<reference evidence="8" key="2">
    <citation type="submission" date="2024-06" db="UniProtKB">
        <authorList>
            <consortium name="EnsemblMetazoa"/>
        </authorList>
    </citation>
    <scope>IDENTIFICATION</scope>
</reference>
<evidence type="ECO:0000259" key="7">
    <source>
        <dbReference type="PROSITE" id="PS50021"/>
    </source>
</evidence>
<dbReference type="SMART" id="SM00033">
    <property type="entry name" value="CH"/>
    <property type="match status" value="1"/>
</dbReference>
<feature type="domain" description="SH3" evidence="5">
    <location>
        <begin position="162"/>
        <end position="221"/>
    </location>
</feature>
<dbReference type="SUPFAM" id="SSF48065">
    <property type="entry name" value="DBL homology domain (DH-domain)"/>
    <property type="match status" value="1"/>
</dbReference>
<dbReference type="Proteomes" id="UP000007879">
    <property type="component" value="Unassembled WGS sequence"/>
</dbReference>
<dbReference type="EnsemblMetazoa" id="XM_019998498.1">
    <property type="protein sequence ID" value="XP_019854057.1"/>
    <property type="gene ID" value="LOC100639409"/>
</dbReference>
<dbReference type="CDD" id="cd00014">
    <property type="entry name" value="CH_SF"/>
    <property type="match status" value="1"/>
</dbReference>
<dbReference type="Gene3D" id="2.30.29.30">
    <property type="entry name" value="Pleckstrin-homology domain (PH domain)/Phosphotyrosine-binding domain (PTB)"/>
    <property type="match status" value="1"/>
</dbReference>
<name>A0AAN0JB99_AMPQE</name>
<dbReference type="InterPro" id="IPR000219">
    <property type="entry name" value="DH_dom"/>
</dbReference>
<dbReference type="PANTHER" id="PTHR46026:SF1">
    <property type="entry name" value="RHO-TYPE GUANINE NUCLEOTIDE EXCHANGE FACTOR, ISOFORM F"/>
    <property type="match status" value="1"/>
</dbReference>
<protein>
    <recommendedName>
        <fullName evidence="10">Rho guanine nucleotide exchange factor 7</fullName>
    </recommendedName>
</protein>
<dbReference type="SMART" id="SM00325">
    <property type="entry name" value="RhoGEF"/>
    <property type="match status" value="1"/>
</dbReference>
<dbReference type="InterPro" id="IPR036872">
    <property type="entry name" value="CH_dom_sf"/>
</dbReference>
<keyword evidence="2" id="KW-0344">Guanine-nucleotide releasing factor</keyword>
<dbReference type="PROSITE" id="PS50021">
    <property type="entry name" value="CH"/>
    <property type="match status" value="1"/>
</dbReference>
<feature type="region of interest" description="Disordered" evidence="4">
    <location>
        <begin position="137"/>
        <end position="161"/>
    </location>
</feature>
<dbReference type="Pfam" id="PF07653">
    <property type="entry name" value="SH3_2"/>
    <property type="match status" value="1"/>
</dbReference>
<dbReference type="SUPFAM" id="SSF47576">
    <property type="entry name" value="Calponin-homology domain, CH-domain"/>
    <property type="match status" value="1"/>
</dbReference>
<keyword evidence="9" id="KW-1185">Reference proteome</keyword>
<evidence type="ECO:0000256" key="3">
    <source>
        <dbReference type="PROSITE-ProRule" id="PRU00192"/>
    </source>
</evidence>
<dbReference type="InterPro" id="IPR036028">
    <property type="entry name" value="SH3-like_dom_sf"/>
</dbReference>
<sequence length="789" mass="86834">MSKGKQTVDEGQIEQWMKGLGIDIGPPDYDGSFRDALRDGVALCQLVNVMRPNSVEEIKTDRNSTSTEDNILHFLQACNGLGVVKIFRLGDLTDSKRDFTPVLSTLQELYRIAEGIGMGLKPLGKVEGATEDFDHLQLSDSEQQTEGGKGGGGGGGRDTQDSPELLMRGKFAFTGEGDDELVFDKGDIITVTKVIEGGWWEGYCNGKVGWFPGNYVEEVPPDVLSSLTSSSGTAPDKRNSLQQFYDMVMNDIVETERAYTNDLQTLLSAYLTPLKNSNVLPPNEVATLTGNLPEVNKWQQNYCRTIQDCSRLALHQQNIGTIFLKASDELESLYSTYCANHPKAVAVLTDNSDKLSSFMESRGAASPGILTLTTSLSKPFKRLEKYPALLKEIQRSLGDEHSDADAVKEAIEVYTAISARTQDIRKKKEAEFDMLSSPVQGYNGHNLMELGQCYCIIQGNQAINAEEVEEHYYLVFPDKFIVLGIGASLSGYEMRCNFNLSAVMIKKGQHSPSWPYPVEISSGKRTLHSSLLSEKDQNTLIESINPQNASSSRAPHRTMSVTASKISLSSRSSTIKAGYIPRLLRKTSVPIMRQHHWGFMSLRPAQPLKTQQLLCLRERDLKSPKAGKKFIYPASKKKLAFSGRSKSIEDPLNSPFALKPSSLGLDQQDKASDAGILKVIEAYCASGKSRALIPDQHSLPVRHSLLPVSPSKSRLPLPLPPSPSDDGNYDTVHHEVVHKRTNTLSGIPGGGRISSSLIRSPSPKTEKRGMSRKRSGSFDSHHNLSTKNH</sequence>
<gene>
    <name evidence="8" type="primary">100639409</name>
</gene>
<dbReference type="Gene3D" id="1.20.900.10">
    <property type="entry name" value="Dbl homology (DH) domain"/>
    <property type="match status" value="1"/>
</dbReference>
<dbReference type="SUPFAM" id="SSF50044">
    <property type="entry name" value="SH3-domain"/>
    <property type="match status" value="1"/>
</dbReference>
<evidence type="ECO:0000256" key="2">
    <source>
        <dbReference type="ARBA" id="ARBA00022658"/>
    </source>
</evidence>
<dbReference type="GO" id="GO:0005737">
    <property type="term" value="C:cytoplasm"/>
    <property type="evidence" value="ECO:0007669"/>
    <property type="project" value="TreeGrafter"/>
</dbReference>
<dbReference type="InterPro" id="IPR001715">
    <property type="entry name" value="CH_dom"/>
</dbReference>
<evidence type="ECO:0000259" key="6">
    <source>
        <dbReference type="PROSITE" id="PS50010"/>
    </source>
</evidence>
<dbReference type="Pfam" id="PF16614">
    <property type="entry name" value="RhoGEF67_u2"/>
    <property type="match status" value="1"/>
</dbReference>
<evidence type="ECO:0000256" key="4">
    <source>
        <dbReference type="SAM" id="MobiDB-lite"/>
    </source>
</evidence>
<proteinExistence type="predicted"/>
<dbReference type="CDD" id="cd11877">
    <property type="entry name" value="SH3_PIX"/>
    <property type="match status" value="1"/>
</dbReference>
<dbReference type="PROSITE" id="PS50010">
    <property type="entry name" value="DH_2"/>
    <property type="match status" value="1"/>
</dbReference>
<keyword evidence="1 3" id="KW-0728">SH3 domain</keyword>
<organism evidence="8 9">
    <name type="scientific">Amphimedon queenslandica</name>
    <name type="common">Sponge</name>
    <dbReference type="NCBI Taxonomy" id="400682"/>
    <lineage>
        <taxon>Eukaryota</taxon>
        <taxon>Metazoa</taxon>
        <taxon>Porifera</taxon>
        <taxon>Demospongiae</taxon>
        <taxon>Heteroscleromorpha</taxon>
        <taxon>Haplosclerida</taxon>
        <taxon>Niphatidae</taxon>
        <taxon>Amphimedon</taxon>
    </lineage>
</organism>
<feature type="compositionally biased region" description="Gly residues" evidence="4">
    <location>
        <begin position="147"/>
        <end position="157"/>
    </location>
</feature>